<accession>I3ZYU3</accession>
<dbReference type="InterPro" id="IPR046342">
    <property type="entry name" value="CBS_dom_sf"/>
</dbReference>
<evidence type="ECO:0000313" key="4">
    <source>
        <dbReference type="Proteomes" id="UP000006051"/>
    </source>
</evidence>
<dbReference type="RefSeq" id="WP_014790486.1">
    <property type="nucleotide sequence ID" value="NC_018016.1"/>
</dbReference>
<dbReference type="eggNOG" id="COG0517">
    <property type="taxonomic scope" value="Bacteria"/>
</dbReference>
<dbReference type="EMBL" id="CP003283">
    <property type="protein sequence ID" value="AFL96877.1"/>
    <property type="molecule type" value="Genomic_DNA"/>
</dbReference>
<proteinExistence type="predicted"/>
<keyword evidence="4" id="KW-1185">Reference proteome</keyword>
<sequence length="219" mass="25042">MTIAPYILNDLPPLALEDTLAQALDVPMDMVPSHRAVVSHGVWQGNVCMEDVEELSPSAQVQELRLDFQNFFVVPNTNLMDAAKAFQSFGVNYIPVISPENGRFVGYILREDIFNAVCEMTFFSEEGAWVNLRMPTQDFSLSEITQITEVNNAKLYGAFVVYMDEESVEICLKIKSERLSDVVAAYERYGYVVSYESERSERTDEMMERYNQLIRFLNV</sequence>
<dbReference type="AlphaFoldDB" id="I3ZYU3"/>
<organism evidence="3 4">
    <name type="scientific">Ornithobacterium rhinotracheale (strain ATCC 51463 / DSM 15997 / CCUG 23171 / CIP 104009 / LMG 9086)</name>
    <dbReference type="NCBI Taxonomy" id="867902"/>
    <lineage>
        <taxon>Bacteria</taxon>
        <taxon>Pseudomonadati</taxon>
        <taxon>Bacteroidota</taxon>
        <taxon>Flavobacteriia</taxon>
        <taxon>Flavobacteriales</taxon>
        <taxon>Weeksellaceae</taxon>
        <taxon>Ornithobacterium</taxon>
    </lineage>
</organism>
<dbReference type="HOGENOM" id="CLU_102952_1_0_10"/>
<dbReference type="SUPFAM" id="SSF54631">
    <property type="entry name" value="CBS-domain pair"/>
    <property type="match status" value="1"/>
</dbReference>
<name>I3ZYU3_ORNRL</name>
<protein>
    <submittedName>
        <fullName evidence="3">Putative transcriptional regulator, contains C-terminal CBS domains</fullName>
    </submittedName>
</protein>
<reference evidence="3 4" key="1">
    <citation type="submission" date="2012-06" db="EMBL/GenBank/DDBJ databases">
        <title>The complete genome of Ornithobacterium rhinotracheale DSM 15997.</title>
        <authorList>
            <consortium name="US DOE Joint Genome Institute (JGI-PGF)"/>
            <person name="Lucas S."/>
            <person name="Copeland A."/>
            <person name="Lapidus A."/>
            <person name="Goodwin L."/>
            <person name="Pitluck S."/>
            <person name="Peters L."/>
            <person name="Mikhailova N."/>
            <person name="Teshima H."/>
            <person name="Kyrpides N."/>
            <person name="Mavromatis K."/>
            <person name="Pagani I."/>
            <person name="Ivanova N."/>
            <person name="Ovchinnikova G."/>
            <person name="Zeytun A."/>
            <person name="Detter J.C."/>
            <person name="Han C."/>
            <person name="Land M."/>
            <person name="Hauser L."/>
            <person name="Markowitz V."/>
            <person name="Cheng J.-F."/>
            <person name="Hugenholtz P."/>
            <person name="Woyke T."/>
            <person name="Wu D."/>
            <person name="Lang E."/>
            <person name="Kopitz M."/>
            <person name="Brambilla E."/>
            <person name="Klenk H.-P."/>
            <person name="Eisen J.A."/>
        </authorList>
    </citation>
    <scope>NUCLEOTIDE SEQUENCE [LARGE SCALE GENOMIC DNA]</scope>
    <source>
        <strain evidence="4">ATCC 51463 / DSM 15997 / CCUG 23171 / LMG 9086</strain>
    </source>
</reference>
<evidence type="ECO:0000259" key="2">
    <source>
        <dbReference type="PROSITE" id="PS51371"/>
    </source>
</evidence>
<dbReference type="Gene3D" id="3.90.1280.20">
    <property type="match status" value="1"/>
</dbReference>
<dbReference type="Pfam" id="PF00571">
    <property type="entry name" value="CBS"/>
    <property type="match status" value="1"/>
</dbReference>
<dbReference type="KEGG" id="orh:Ornrh_0679"/>
<keyword evidence="1" id="KW-0129">CBS domain</keyword>
<evidence type="ECO:0000313" key="3">
    <source>
        <dbReference type="EMBL" id="AFL96877.1"/>
    </source>
</evidence>
<dbReference type="InterPro" id="IPR000644">
    <property type="entry name" value="CBS_dom"/>
</dbReference>
<feature type="domain" description="CBS" evidence="2">
    <location>
        <begin position="66"/>
        <end position="125"/>
    </location>
</feature>
<dbReference type="GeneID" id="71568985"/>
<dbReference type="PROSITE" id="PS51371">
    <property type="entry name" value="CBS"/>
    <property type="match status" value="1"/>
</dbReference>
<gene>
    <name evidence="3" type="ordered locus">Ornrh_0679</name>
</gene>
<dbReference type="Proteomes" id="UP000006051">
    <property type="component" value="Chromosome"/>
</dbReference>
<evidence type="ECO:0000256" key="1">
    <source>
        <dbReference type="PROSITE-ProRule" id="PRU00703"/>
    </source>
</evidence>
<dbReference type="STRING" id="867902.Ornrh_0679"/>